<accession>A0A9P1NA05</accession>
<comment type="catalytic activity">
    <reaction evidence="16 17">
        <text>N(4)-(alpha-D-Man-(1-&gt;3)-[alpha-D-Man-(1-&gt;3)-[alpha-D-Man-(1-&gt;6)]-alpha-D-Man-(1-&gt;6)]-beta-D-Man-(1-&gt;4)-beta-D-GlcNAc-(1-&gt;4)-beta-D-GlcNAc)-L-asparaginyl-[protein] (N-glucan mannose isomer 5A1,2) + UDP-N-acetyl-alpha-D-glucosamine = N(4)-{beta-D-GlcNAc-(1-&gt;2)-alpha-D-Man-(1-&gt;3)-[alpha-D-Man-(1-&gt;3)-[alpha-D-Man-(1-&gt;6)]-alpha-D-Man-(1-&gt;6)]-beta-D-Man-(1-&gt;4)-beta-D-GlcNAc-(1-&gt;4)-beta-D-GlcNAc}-L-asparaginyl-[protein] + UDP + H(+)</text>
        <dbReference type="Rhea" id="RHEA:11456"/>
        <dbReference type="Rhea" id="RHEA-COMP:14367"/>
        <dbReference type="Rhea" id="RHEA-COMP:14368"/>
        <dbReference type="ChEBI" id="CHEBI:15378"/>
        <dbReference type="ChEBI" id="CHEBI:57705"/>
        <dbReference type="ChEBI" id="CHEBI:58223"/>
        <dbReference type="ChEBI" id="CHEBI:59087"/>
        <dbReference type="ChEBI" id="CHEBI:60625"/>
        <dbReference type="EC" id="2.4.1.101"/>
    </reaction>
</comment>
<dbReference type="InterPro" id="IPR004139">
    <property type="entry name" value="Glyco_trans_13"/>
</dbReference>
<evidence type="ECO:0000256" key="5">
    <source>
        <dbReference type="ARBA" id="ARBA00022679"/>
    </source>
</evidence>
<evidence type="ECO:0000256" key="11">
    <source>
        <dbReference type="ARBA" id="ARBA00023136"/>
    </source>
</evidence>
<evidence type="ECO:0000256" key="7">
    <source>
        <dbReference type="ARBA" id="ARBA00022723"/>
    </source>
</evidence>
<comment type="pathway">
    <text evidence="2 17">Protein modification; protein glycosylation.</text>
</comment>
<evidence type="ECO:0000256" key="13">
    <source>
        <dbReference type="ARBA" id="ARBA00037706"/>
    </source>
</evidence>
<evidence type="ECO:0000256" key="15">
    <source>
        <dbReference type="ARBA" id="ARBA00041712"/>
    </source>
</evidence>
<dbReference type="OrthoDB" id="440755at2759"/>
<dbReference type="GO" id="GO:0006487">
    <property type="term" value="P:protein N-linked glycosylation"/>
    <property type="evidence" value="ECO:0007669"/>
    <property type="project" value="TreeGrafter"/>
</dbReference>
<evidence type="ECO:0000256" key="17">
    <source>
        <dbReference type="RuleBase" id="RU368119"/>
    </source>
</evidence>
<comment type="function">
    <text evidence="13 17">Initiates complex N-linked carbohydrate formation. Essential for the conversion of high-mannose to hybrid and complex N-glycans.</text>
</comment>
<keyword evidence="6" id="KW-0812">Transmembrane</keyword>
<dbReference type="Gene3D" id="3.90.550.10">
    <property type="entry name" value="Spore Coat Polysaccharide Biosynthesis Protein SpsA, Chain A"/>
    <property type="match status" value="1"/>
</dbReference>
<evidence type="ECO:0000256" key="3">
    <source>
        <dbReference type="ARBA" id="ARBA00006492"/>
    </source>
</evidence>
<dbReference type="EMBL" id="CANHGI010000006">
    <property type="protein sequence ID" value="CAI5455200.1"/>
    <property type="molecule type" value="Genomic_DNA"/>
</dbReference>
<comment type="subcellular location">
    <subcellularLocation>
        <location evidence="1 17">Golgi apparatus membrane</location>
        <topology evidence="1 17">Single-pass type II membrane protein</topology>
    </subcellularLocation>
</comment>
<comment type="cofactor">
    <cofactor evidence="17">
        <name>Mn(2+)</name>
        <dbReference type="ChEBI" id="CHEBI:29035"/>
    </cofactor>
    <text evidence="17">The cofactor is mostly bound to the substrate.</text>
</comment>
<keyword evidence="9" id="KW-1133">Transmembrane helix</keyword>
<comment type="similarity">
    <text evidence="3 17">Belongs to the glycosyltransferase 13 family.</text>
</comment>
<dbReference type="Gene3D" id="3.10.180.20">
    <property type="entry name" value="N-Acetylglucosaminyltransferase I, Domain 2"/>
    <property type="match status" value="1"/>
</dbReference>
<comment type="caution">
    <text evidence="19">The sequence shown here is derived from an EMBL/GenBank/DDBJ whole genome shotgun (WGS) entry which is preliminary data.</text>
</comment>
<dbReference type="PANTHER" id="PTHR10468:SF0">
    <property type="entry name" value="ALPHA-1,3-MANNOSYL-GLYCOPROTEIN 2-BETA-N-ACETYLGLUCOSAMINYLTRANSFERASE"/>
    <property type="match status" value="1"/>
</dbReference>
<dbReference type="GO" id="GO:0000139">
    <property type="term" value="C:Golgi membrane"/>
    <property type="evidence" value="ECO:0007669"/>
    <property type="project" value="UniProtKB-SubCell"/>
</dbReference>
<keyword evidence="4 17" id="KW-0328">Glycosyltransferase</keyword>
<evidence type="ECO:0000256" key="6">
    <source>
        <dbReference type="ARBA" id="ARBA00022692"/>
    </source>
</evidence>
<evidence type="ECO:0000256" key="2">
    <source>
        <dbReference type="ARBA" id="ARBA00004922"/>
    </source>
</evidence>
<evidence type="ECO:0000256" key="9">
    <source>
        <dbReference type="ARBA" id="ARBA00022989"/>
    </source>
</evidence>
<keyword evidence="18" id="KW-0175">Coiled coil</keyword>
<evidence type="ECO:0000256" key="1">
    <source>
        <dbReference type="ARBA" id="ARBA00004323"/>
    </source>
</evidence>
<dbReference type="AlphaFoldDB" id="A0A9P1NA05"/>
<keyword evidence="5" id="KW-0808">Transferase</keyword>
<evidence type="ECO:0000256" key="4">
    <source>
        <dbReference type="ARBA" id="ARBA00022676"/>
    </source>
</evidence>
<dbReference type="FunFam" id="3.90.550.10:FF:000055">
    <property type="entry name" value="Alpha-1,3-mannosyl-glycoprotein 2-beta-N-acetylglucosaminyltransferase"/>
    <property type="match status" value="1"/>
</dbReference>
<evidence type="ECO:0000313" key="20">
    <source>
        <dbReference type="Proteomes" id="UP001152747"/>
    </source>
</evidence>
<evidence type="ECO:0000256" key="16">
    <source>
        <dbReference type="ARBA" id="ARBA00049421"/>
    </source>
</evidence>
<dbReference type="GO" id="GO:0030145">
    <property type="term" value="F:manganese ion binding"/>
    <property type="evidence" value="ECO:0007669"/>
    <property type="project" value="UniProtKB-UniRule"/>
</dbReference>
<keyword evidence="20" id="KW-1185">Reference proteome</keyword>
<dbReference type="InterPro" id="IPR029044">
    <property type="entry name" value="Nucleotide-diphossugar_trans"/>
</dbReference>
<dbReference type="GO" id="GO:0003827">
    <property type="term" value="F:alpha-1,3-mannosylglycoprotein 2-beta-N-acetylglucosaminyltransferase activity"/>
    <property type="evidence" value="ECO:0007669"/>
    <property type="project" value="UniProtKB-UniRule"/>
</dbReference>
<evidence type="ECO:0000256" key="10">
    <source>
        <dbReference type="ARBA" id="ARBA00023034"/>
    </source>
</evidence>
<keyword evidence="12 17" id="KW-0464">Manganese</keyword>
<dbReference type="SUPFAM" id="SSF53448">
    <property type="entry name" value="Nucleotide-diphospho-sugar transferases"/>
    <property type="match status" value="1"/>
</dbReference>
<feature type="coiled-coil region" evidence="18">
    <location>
        <begin position="43"/>
        <end position="70"/>
    </location>
</feature>
<sequence>MQLVTKVFIGFAFLFILWTLYVENDIIKNTPKFDELDDLMRATDRLERLLKFENEHMKKLEKELKSLSGGLKEKYRLQDSIDKSSKSWKEPIPVLVFSCNRASAVREHVKKLLNYRPSKELFPVIVTQDCDNEAVKNEIKNFGDDVQYIKHIAGDKAKITIPMQHRMYTAYYRIARHYKLALDYVFNTKKYTSVIITEDDLDISPDFFSFFLSTRYLMREDPKLWCVSAWNDNGKRENIDIEAYAKLYRSDFFPGLGWMMSSDTWNELSGIWPVGFWDDWMRDPLRRKDRQCIRPEISRTGMTNFGKEGASKGQFFNKHLAKIVVNKENIDFSKIDLDYLLPANFERMFKAEVLEEADLMDISEVTAYVLDPKNKGTSIRVVYTGNIDYIEKADKLHIMHDFKAGVPRTAYDGIVTCFINGVIIQIDFSRVSQSCL</sequence>
<gene>
    <name evidence="19" type="ORF">CAMP_LOCUS17837</name>
</gene>
<dbReference type="PANTHER" id="PTHR10468">
    <property type="entry name" value="PROTEIN O-LINKED-MANNOSE BETA-1,2-N-ACETYLGLUCOSAMINYLTRANSFERASE 1/ALPHA-1,3-MANNOSYL-GLYCOPROTEIN 2-BETA-N-ACETYLGLUCOSAMINYLTRANSFERASE"/>
    <property type="match status" value="1"/>
</dbReference>
<keyword evidence="10 17" id="KW-0333">Golgi apparatus</keyword>
<protein>
    <recommendedName>
        <fullName evidence="14 17">Alpha-1,3-mannosyl-glycoprotein 2-beta-N-acetylglucosaminyltransferase</fullName>
        <shortName evidence="17">GNT-I</shortName>
        <shortName evidence="17">GlcNAc-T I</shortName>
        <ecNumber evidence="14 17">2.4.1.101</ecNumber>
    </recommendedName>
    <alternativeName>
        <fullName evidence="15 17">N-glycosyl-oligosaccharide-glycoprotein N-acetylglucosaminyltransferase I</fullName>
    </alternativeName>
</protein>
<evidence type="ECO:0000256" key="12">
    <source>
        <dbReference type="ARBA" id="ARBA00023211"/>
    </source>
</evidence>
<proteinExistence type="inferred from homology"/>
<keyword evidence="11" id="KW-0472">Membrane</keyword>
<dbReference type="CDD" id="cd02514">
    <property type="entry name" value="GT13_GLCNAC-TI"/>
    <property type="match status" value="1"/>
</dbReference>
<dbReference type="Proteomes" id="UP001152747">
    <property type="component" value="Unassembled WGS sequence"/>
</dbReference>
<dbReference type="Pfam" id="PF03071">
    <property type="entry name" value="GNT-I"/>
    <property type="match status" value="1"/>
</dbReference>
<name>A0A9P1NA05_9PELO</name>
<evidence type="ECO:0000256" key="8">
    <source>
        <dbReference type="ARBA" id="ARBA00022968"/>
    </source>
</evidence>
<keyword evidence="8 17" id="KW-0735">Signal-anchor</keyword>
<evidence type="ECO:0000256" key="14">
    <source>
        <dbReference type="ARBA" id="ARBA00038949"/>
    </source>
</evidence>
<dbReference type="InterPro" id="IPR052261">
    <property type="entry name" value="Glycosyltransferase_13"/>
</dbReference>
<evidence type="ECO:0000313" key="19">
    <source>
        <dbReference type="EMBL" id="CAI5455200.1"/>
    </source>
</evidence>
<dbReference type="EC" id="2.4.1.101" evidence="14 17"/>
<reference evidence="19" key="1">
    <citation type="submission" date="2022-11" db="EMBL/GenBank/DDBJ databases">
        <authorList>
            <person name="Kikuchi T."/>
        </authorList>
    </citation>
    <scope>NUCLEOTIDE SEQUENCE</scope>
    <source>
        <strain evidence="19">PS1010</strain>
    </source>
</reference>
<evidence type="ECO:0000256" key="18">
    <source>
        <dbReference type="SAM" id="Coils"/>
    </source>
</evidence>
<keyword evidence="7 17" id="KW-0479">Metal-binding</keyword>
<organism evidence="19 20">
    <name type="scientific">Caenorhabditis angaria</name>
    <dbReference type="NCBI Taxonomy" id="860376"/>
    <lineage>
        <taxon>Eukaryota</taxon>
        <taxon>Metazoa</taxon>
        <taxon>Ecdysozoa</taxon>
        <taxon>Nematoda</taxon>
        <taxon>Chromadorea</taxon>
        <taxon>Rhabditida</taxon>
        <taxon>Rhabditina</taxon>
        <taxon>Rhabditomorpha</taxon>
        <taxon>Rhabditoidea</taxon>
        <taxon>Rhabditidae</taxon>
        <taxon>Peloderinae</taxon>
        <taxon>Caenorhabditis</taxon>
    </lineage>
</organism>